<dbReference type="AlphaFoldDB" id="A0AA38ZHV4"/>
<comment type="caution">
    <text evidence="2">The sequence shown here is derived from an EMBL/GenBank/DDBJ whole genome shotgun (WGS) entry which is preliminary data.</text>
</comment>
<evidence type="ECO:0000313" key="2">
    <source>
        <dbReference type="EMBL" id="KAJ9689376.1"/>
    </source>
</evidence>
<dbReference type="EMBL" id="JARBHA010000011">
    <property type="protein sequence ID" value="KAJ9689376.1"/>
    <property type="molecule type" value="Genomic_DNA"/>
</dbReference>
<proteinExistence type="predicted"/>
<dbReference type="InterPro" id="IPR053115">
    <property type="entry name" value="CDK_inhibitor"/>
</dbReference>
<gene>
    <name evidence="2" type="ORF">PVL29_014858</name>
</gene>
<accession>A0AA38ZHV4</accession>
<reference evidence="2 3" key="1">
    <citation type="journal article" date="2023" name="BMC Biotechnol.">
        <title>Vitis rotundifolia cv Carlos genome sequencing.</title>
        <authorList>
            <person name="Huff M."/>
            <person name="Hulse-Kemp A."/>
            <person name="Scheffler B."/>
            <person name="Youngblood R."/>
            <person name="Simpson S."/>
            <person name="Babiker E."/>
            <person name="Staton M."/>
        </authorList>
    </citation>
    <scope>NUCLEOTIDE SEQUENCE [LARGE SCALE GENOMIC DNA]</scope>
    <source>
        <tissue evidence="2">Leaf</tissue>
    </source>
</reference>
<feature type="region of interest" description="Disordered" evidence="1">
    <location>
        <begin position="33"/>
        <end position="76"/>
    </location>
</feature>
<feature type="compositionally biased region" description="Basic residues" evidence="1">
    <location>
        <begin position="63"/>
        <end position="72"/>
    </location>
</feature>
<sequence>MGLNLEELRPITPIRVAAISTRPANLSTTAEFKELHSEDEECRTPKSEDQVLRPPLVCPPAPRKPRPAKRKAAGPAPHEFFQVPYDLASIFVVLSQPSKKMRSS</sequence>
<keyword evidence="3" id="KW-1185">Reference proteome</keyword>
<evidence type="ECO:0000313" key="3">
    <source>
        <dbReference type="Proteomes" id="UP001168098"/>
    </source>
</evidence>
<feature type="compositionally biased region" description="Basic and acidic residues" evidence="1">
    <location>
        <begin position="33"/>
        <end position="51"/>
    </location>
</feature>
<name>A0AA38ZHV4_VITRO</name>
<dbReference type="PANTHER" id="PTHR35162">
    <property type="entry name" value="OS08G0516600 PROTEIN"/>
    <property type="match status" value="1"/>
</dbReference>
<dbReference type="Proteomes" id="UP001168098">
    <property type="component" value="Unassembled WGS sequence"/>
</dbReference>
<protein>
    <submittedName>
        <fullName evidence="2">Uncharacterized protein</fullName>
    </submittedName>
</protein>
<evidence type="ECO:0000256" key="1">
    <source>
        <dbReference type="SAM" id="MobiDB-lite"/>
    </source>
</evidence>
<dbReference type="PANTHER" id="PTHR35162:SF2">
    <property type="entry name" value="OS08G0516600 PROTEIN"/>
    <property type="match status" value="1"/>
</dbReference>
<organism evidence="2 3">
    <name type="scientific">Vitis rotundifolia</name>
    <name type="common">Muscadine grape</name>
    <dbReference type="NCBI Taxonomy" id="103349"/>
    <lineage>
        <taxon>Eukaryota</taxon>
        <taxon>Viridiplantae</taxon>
        <taxon>Streptophyta</taxon>
        <taxon>Embryophyta</taxon>
        <taxon>Tracheophyta</taxon>
        <taxon>Spermatophyta</taxon>
        <taxon>Magnoliopsida</taxon>
        <taxon>eudicotyledons</taxon>
        <taxon>Gunneridae</taxon>
        <taxon>Pentapetalae</taxon>
        <taxon>rosids</taxon>
        <taxon>Vitales</taxon>
        <taxon>Vitaceae</taxon>
        <taxon>Viteae</taxon>
        <taxon>Vitis</taxon>
    </lineage>
</organism>